<accession>A0A074JGK2</accession>
<evidence type="ECO:0000256" key="4">
    <source>
        <dbReference type="ARBA" id="ARBA00022989"/>
    </source>
</evidence>
<dbReference type="RefSeq" id="WP_038132327.1">
    <property type="nucleotide sequence ID" value="NZ_AUNB01000051.1"/>
</dbReference>
<dbReference type="EMBL" id="AUNB01000051">
    <property type="protein sequence ID" value="KEO55609.1"/>
    <property type="molecule type" value="Genomic_DNA"/>
</dbReference>
<dbReference type="PANTHER" id="PTHR30287:SF1">
    <property type="entry name" value="INNER MEMBRANE PROTEIN"/>
    <property type="match status" value="1"/>
</dbReference>
<evidence type="ECO:0000256" key="1">
    <source>
        <dbReference type="ARBA" id="ARBA00004651"/>
    </source>
</evidence>
<dbReference type="Pfam" id="PF02687">
    <property type="entry name" value="FtsX"/>
    <property type="match status" value="2"/>
</dbReference>
<evidence type="ECO:0000256" key="3">
    <source>
        <dbReference type="ARBA" id="ARBA00022692"/>
    </source>
</evidence>
<dbReference type="eggNOG" id="COG3127">
    <property type="taxonomic scope" value="Bacteria"/>
</dbReference>
<evidence type="ECO:0000256" key="5">
    <source>
        <dbReference type="ARBA" id="ARBA00023136"/>
    </source>
</evidence>
<feature type="transmembrane region" description="Helical" evidence="6">
    <location>
        <begin position="20"/>
        <end position="39"/>
    </location>
</feature>
<keyword evidence="3 6" id="KW-0812">Transmembrane</keyword>
<feature type="transmembrane region" description="Helical" evidence="6">
    <location>
        <begin position="357"/>
        <end position="378"/>
    </location>
</feature>
<feature type="transmembrane region" description="Helical" evidence="6">
    <location>
        <begin position="259"/>
        <end position="283"/>
    </location>
</feature>
<evidence type="ECO:0000313" key="9">
    <source>
        <dbReference type="Proteomes" id="UP000027471"/>
    </source>
</evidence>
<evidence type="ECO:0000256" key="2">
    <source>
        <dbReference type="ARBA" id="ARBA00022475"/>
    </source>
</evidence>
<keyword evidence="5 6" id="KW-0472">Membrane</keyword>
<comment type="caution">
    <text evidence="8">The sequence shown here is derived from an EMBL/GenBank/DDBJ whole genome shotgun (WGS) entry which is preliminary data.</text>
</comment>
<reference evidence="8 9" key="1">
    <citation type="journal article" date="2015" name="Antonie Van Leeuwenhoek">
        <title>Thioclava indica sp. nov., isolated from surface seawater of the Indian Ocean.</title>
        <authorList>
            <person name="Liu Y."/>
            <person name="Lai Q."/>
            <person name="Du J."/>
            <person name="Xu H."/>
            <person name="Jiang L."/>
            <person name="Shao Z."/>
        </authorList>
    </citation>
    <scope>NUCLEOTIDE SEQUENCE [LARGE SCALE GENOMIC DNA]</scope>
    <source>
        <strain evidence="8 9">DT23-4</strain>
    </source>
</reference>
<dbReference type="STRING" id="1353528.DT23_06460"/>
<proteinExistence type="predicted"/>
<dbReference type="OrthoDB" id="9775544at2"/>
<feature type="transmembrane region" description="Helical" evidence="6">
    <location>
        <begin position="304"/>
        <end position="337"/>
    </location>
</feature>
<feature type="transmembrane region" description="Helical" evidence="6">
    <location>
        <begin position="797"/>
        <end position="820"/>
    </location>
</feature>
<dbReference type="InterPro" id="IPR003838">
    <property type="entry name" value="ABC3_permease_C"/>
</dbReference>
<feature type="transmembrane region" description="Helical" evidence="6">
    <location>
        <begin position="399"/>
        <end position="417"/>
    </location>
</feature>
<gene>
    <name evidence="8" type="ORF">DT23_06460</name>
</gene>
<feature type="domain" description="ABC3 transporter permease C-terminal" evidence="7">
    <location>
        <begin position="714"/>
        <end position="822"/>
    </location>
</feature>
<feature type="transmembrane region" description="Helical" evidence="6">
    <location>
        <begin position="713"/>
        <end position="732"/>
    </location>
</feature>
<dbReference type="PANTHER" id="PTHR30287">
    <property type="entry name" value="MEMBRANE COMPONENT OF PREDICTED ABC SUPERFAMILY METABOLITE UPTAKE TRANSPORTER"/>
    <property type="match status" value="1"/>
</dbReference>
<comment type="subcellular location">
    <subcellularLocation>
        <location evidence="1">Cell membrane</location>
        <topology evidence="1">Multi-pass membrane protein</topology>
    </subcellularLocation>
</comment>
<keyword evidence="4 6" id="KW-1133">Transmembrane helix</keyword>
<dbReference type="GO" id="GO:0005886">
    <property type="term" value="C:plasma membrane"/>
    <property type="evidence" value="ECO:0007669"/>
    <property type="project" value="UniProtKB-SubCell"/>
</dbReference>
<protein>
    <recommendedName>
        <fullName evidence="7">ABC3 transporter permease C-terminal domain-containing protein</fullName>
    </recommendedName>
</protein>
<keyword evidence="2" id="KW-1003">Cell membrane</keyword>
<keyword evidence="9" id="KW-1185">Reference proteome</keyword>
<dbReference type="Proteomes" id="UP000027471">
    <property type="component" value="Unassembled WGS sequence"/>
</dbReference>
<feature type="domain" description="ABC3 transporter permease C-terminal" evidence="7">
    <location>
        <begin position="263"/>
        <end position="378"/>
    </location>
</feature>
<feature type="transmembrane region" description="Helical" evidence="6">
    <location>
        <begin position="767"/>
        <end position="785"/>
    </location>
</feature>
<evidence type="ECO:0000313" key="8">
    <source>
        <dbReference type="EMBL" id="KEO55609.1"/>
    </source>
</evidence>
<evidence type="ECO:0000256" key="6">
    <source>
        <dbReference type="SAM" id="Phobius"/>
    </source>
</evidence>
<dbReference type="AlphaFoldDB" id="A0A074JGK2"/>
<evidence type="ECO:0000259" key="7">
    <source>
        <dbReference type="Pfam" id="PF02687"/>
    </source>
</evidence>
<dbReference type="InterPro" id="IPR038766">
    <property type="entry name" value="Membrane_comp_ABC_pdt"/>
</dbReference>
<feature type="transmembrane region" description="Helical" evidence="6">
    <location>
        <begin position="423"/>
        <end position="445"/>
    </location>
</feature>
<sequence>MKLALIIARRELRAGLRGFWVMLLCLMLGVAAIAAVGLVRGAITSALGDQGAVLLGGDAQYEFTYRRAKPDELKWITDHATAVSEVIDFRSMLSTGSGAAERALTQVKAVDGAYPLAGQLVLDPPLDKDALKGENGVPGIFLDPILADRLDLKPGDPVRLGGQDFVMMARIVREPDSTGTGFALGPHSIVALGAIEGTPLLAPGSLFETEYRVTLPPGTDLALAKRQAESHFKDAGMRWSDRRRAAPGAQRFVDRLGSFLVLVGLAGLAVGGVGISATVSSWVERKSGTIATLRALGATGATIRAAFLIQLIALGVVGIAAGLFLGAGLVFAASGMIENALPIPVDIRLQPGPLGEAALYGALIAAIFALWPLSRMAAMRAATLYRDTMNGRRLPPWPTMALTGALLVGLVVVSAWFSGLWGLTLASLGGIALALAILSIAAWAIRRGARGAQHLARGRPALRAALAAIGGPRSEARSVILSLGLGLSVLAAVGQVDAGLRGAIANDLPKIAPAYFVLDIQPNQIDPFKALLAKIPAVTKVESVPMLRGVITQINGQDARKVGGEHWVLRGDRGVTYAQEPREKLTAGKWWPKGYDGPPLASFSAKEAEEIGLKLGDNITVNILGRAITAKVTSFRDVDFSTGGIGFVLTLDPAALQGAPHTWLATIYAPPQAEAQVMRELATAFPNITAIRVRDAIARVTDALSAIARATSLAASVTLLTGFVVLIGAAAAGERARAWEVAMLKTLGATRATILFSFALRSALMGAAAGLVAIAFGGLAGWAVVDLVMGTTYHFAPIPALIIVAGGVLATLAAGLVFALRPLAARPAGVLRASE</sequence>
<name>A0A074JGK2_9RHOB</name>
<organism evidence="8 9">
    <name type="scientific">Thioclava indica</name>
    <dbReference type="NCBI Taxonomy" id="1353528"/>
    <lineage>
        <taxon>Bacteria</taxon>
        <taxon>Pseudomonadati</taxon>
        <taxon>Pseudomonadota</taxon>
        <taxon>Alphaproteobacteria</taxon>
        <taxon>Rhodobacterales</taxon>
        <taxon>Paracoccaceae</taxon>
        <taxon>Thioclava</taxon>
    </lineage>
</organism>